<reference evidence="2 3" key="2">
    <citation type="submission" date="2018-11" db="EMBL/GenBank/DDBJ databases">
        <authorList>
            <consortium name="Pathogen Informatics"/>
        </authorList>
    </citation>
    <scope>NUCLEOTIDE SEQUENCE [LARGE SCALE GENOMIC DNA]</scope>
</reference>
<dbReference type="Proteomes" id="UP000267096">
    <property type="component" value="Unassembled WGS sequence"/>
</dbReference>
<dbReference type="AlphaFoldDB" id="A0A0M3K714"/>
<evidence type="ECO:0000256" key="1">
    <source>
        <dbReference type="SAM" id="MobiDB-lite"/>
    </source>
</evidence>
<feature type="compositionally biased region" description="Basic residues" evidence="1">
    <location>
        <begin position="19"/>
        <end position="30"/>
    </location>
</feature>
<accession>A0A0M3K714</accession>
<dbReference type="WBParaSite" id="ASIM_0001675501-mRNA-1">
    <property type="protein sequence ID" value="ASIM_0001675501-mRNA-1"/>
    <property type="gene ID" value="ASIM_0001675501"/>
</dbReference>
<evidence type="ECO:0000313" key="2">
    <source>
        <dbReference type="EMBL" id="VDK57014.1"/>
    </source>
</evidence>
<feature type="region of interest" description="Disordered" evidence="1">
    <location>
        <begin position="1"/>
        <end position="81"/>
    </location>
</feature>
<evidence type="ECO:0000313" key="3">
    <source>
        <dbReference type="Proteomes" id="UP000267096"/>
    </source>
</evidence>
<reference evidence="4" key="1">
    <citation type="submission" date="2017-02" db="UniProtKB">
        <authorList>
            <consortium name="WormBaseParasite"/>
        </authorList>
    </citation>
    <scope>IDENTIFICATION</scope>
</reference>
<dbReference type="EMBL" id="UYRR01032860">
    <property type="protein sequence ID" value="VDK57014.1"/>
    <property type="molecule type" value="Genomic_DNA"/>
</dbReference>
<keyword evidence="3" id="KW-1185">Reference proteome</keyword>
<proteinExistence type="predicted"/>
<sequence length="219" mass="24497">MPRYGYYEDEEDEDEPKGRLKRRPGGYRHRPPSEKTGWGAAAGAARPHPQRTSTSAAGGEPDDENDFWHRQPTSEPVGEHPQLPEFRPASLDGIPQQFAAELTELAGPAYVVEAGMIHCRLPGCARPAIGFATVAAWRVHVRRAGCHKQLAFCASCGHRIDVPDDLSAEGIQVRLDAHRTERSIFRWIIGRMTVERWIFKWVKDLVGWNISSGFDSSTQ</sequence>
<organism evidence="4">
    <name type="scientific">Anisakis simplex</name>
    <name type="common">Herring worm</name>
    <dbReference type="NCBI Taxonomy" id="6269"/>
    <lineage>
        <taxon>Eukaryota</taxon>
        <taxon>Metazoa</taxon>
        <taxon>Ecdysozoa</taxon>
        <taxon>Nematoda</taxon>
        <taxon>Chromadorea</taxon>
        <taxon>Rhabditida</taxon>
        <taxon>Spirurina</taxon>
        <taxon>Ascaridomorpha</taxon>
        <taxon>Ascaridoidea</taxon>
        <taxon>Anisakidae</taxon>
        <taxon>Anisakis</taxon>
        <taxon>Anisakis simplex complex</taxon>
    </lineage>
</organism>
<evidence type="ECO:0000313" key="4">
    <source>
        <dbReference type="WBParaSite" id="ASIM_0001675501-mRNA-1"/>
    </source>
</evidence>
<name>A0A0M3K714_ANISI</name>
<gene>
    <name evidence="2" type="ORF">ASIM_LOCUS16162</name>
</gene>
<protein>
    <submittedName>
        <fullName evidence="4">E3 ubiquitin-protein ligase</fullName>
    </submittedName>
</protein>